<organism evidence="6 7">
    <name type="scientific">Dendrobium thyrsiflorum</name>
    <name type="common">Pinecone-like raceme dendrobium</name>
    <name type="synonym">Orchid</name>
    <dbReference type="NCBI Taxonomy" id="117978"/>
    <lineage>
        <taxon>Eukaryota</taxon>
        <taxon>Viridiplantae</taxon>
        <taxon>Streptophyta</taxon>
        <taxon>Embryophyta</taxon>
        <taxon>Tracheophyta</taxon>
        <taxon>Spermatophyta</taxon>
        <taxon>Magnoliopsida</taxon>
        <taxon>Liliopsida</taxon>
        <taxon>Asparagales</taxon>
        <taxon>Orchidaceae</taxon>
        <taxon>Epidendroideae</taxon>
        <taxon>Malaxideae</taxon>
        <taxon>Dendrobiinae</taxon>
        <taxon>Dendrobium</taxon>
    </lineage>
</organism>
<dbReference type="AlphaFoldDB" id="A0ABD0UYG1"/>
<dbReference type="InterPro" id="IPR015943">
    <property type="entry name" value="WD40/YVTN_repeat-like_dom_sf"/>
</dbReference>
<proteinExistence type="predicted"/>
<evidence type="ECO:0000256" key="4">
    <source>
        <dbReference type="ARBA" id="ARBA00022776"/>
    </source>
</evidence>
<dbReference type="Proteomes" id="UP001552299">
    <property type="component" value="Unassembled WGS sequence"/>
</dbReference>
<keyword evidence="2" id="KW-0132">Cell division</keyword>
<keyword evidence="4" id="KW-0498">Mitosis</keyword>
<dbReference type="Gene3D" id="2.130.10.10">
    <property type="entry name" value="YVTN repeat-like/Quinoprotein amine dehydrogenase"/>
    <property type="match status" value="1"/>
</dbReference>
<evidence type="ECO:0000256" key="2">
    <source>
        <dbReference type="ARBA" id="ARBA00022618"/>
    </source>
</evidence>
<keyword evidence="5" id="KW-0131">Cell cycle</keyword>
<dbReference type="EMBL" id="JANQDX010000010">
    <property type="protein sequence ID" value="KAL0917733.1"/>
    <property type="molecule type" value="Genomic_DNA"/>
</dbReference>
<gene>
    <name evidence="6" type="ORF">M5K25_012819</name>
</gene>
<name>A0ABD0UYG1_DENTH</name>
<evidence type="ECO:0000256" key="1">
    <source>
        <dbReference type="ARBA" id="ARBA00022574"/>
    </source>
</evidence>
<reference evidence="6 7" key="1">
    <citation type="journal article" date="2024" name="Plant Biotechnol. J.">
        <title>Dendrobium thyrsiflorum genome and its molecular insights into genes involved in important horticultural traits.</title>
        <authorList>
            <person name="Chen B."/>
            <person name="Wang J.Y."/>
            <person name="Zheng P.J."/>
            <person name="Li K.L."/>
            <person name="Liang Y.M."/>
            <person name="Chen X.F."/>
            <person name="Zhang C."/>
            <person name="Zhao X."/>
            <person name="He X."/>
            <person name="Zhang G.Q."/>
            <person name="Liu Z.J."/>
            <person name="Xu Q."/>
        </authorList>
    </citation>
    <scope>NUCLEOTIDE SEQUENCE [LARGE SCALE GENOMIC DNA]</scope>
    <source>
        <strain evidence="6">GZMU011</strain>
    </source>
</reference>
<dbReference type="PANTHER" id="PTHR19918:SF8">
    <property type="entry name" value="FI02843P"/>
    <property type="match status" value="1"/>
</dbReference>
<evidence type="ECO:0000313" key="6">
    <source>
        <dbReference type="EMBL" id="KAL0917733.1"/>
    </source>
</evidence>
<protein>
    <submittedName>
        <fullName evidence="6">Uncharacterized protein</fullName>
    </submittedName>
</protein>
<keyword evidence="7" id="KW-1185">Reference proteome</keyword>
<dbReference type="GO" id="GO:0051301">
    <property type="term" value="P:cell division"/>
    <property type="evidence" value="ECO:0007669"/>
    <property type="project" value="UniProtKB-KW"/>
</dbReference>
<evidence type="ECO:0000256" key="5">
    <source>
        <dbReference type="ARBA" id="ARBA00023306"/>
    </source>
</evidence>
<dbReference type="InterPro" id="IPR033010">
    <property type="entry name" value="Cdc20/Fizzy"/>
</dbReference>
<evidence type="ECO:0000313" key="7">
    <source>
        <dbReference type="Proteomes" id="UP001552299"/>
    </source>
</evidence>
<comment type="caution">
    <text evidence="6">The sequence shown here is derived from an EMBL/GenBank/DDBJ whole genome shotgun (WGS) entry which is preliminary data.</text>
</comment>
<evidence type="ECO:0000256" key="3">
    <source>
        <dbReference type="ARBA" id="ARBA00022737"/>
    </source>
</evidence>
<dbReference type="PANTHER" id="PTHR19918">
    <property type="entry name" value="CELL DIVISION CYCLE 20 CDC20 FIZZY -RELATED"/>
    <property type="match status" value="1"/>
</dbReference>
<accession>A0ABD0UYG1</accession>
<sequence>MDYRRRSAVDDDRSCISFYQAQVNESLDRIDNNLRSIDKNLRPRSESSESHPSQYTRCSSITNVNGSSNVDLDFSDVFTNNDELNNHSKNFCNSEKSVAAAHECKVCNDAEENTEVVSPTKEAYPISEAAASNKNKITKSKRYIPPSAERTLDAPYLVDDFYLNLLDWRSINVFSIALGNTVYLWNASKGSTSELVTVEDDLGPITSVN</sequence>
<keyword evidence="3" id="KW-0677">Repeat</keyword>
<keyword evidence="1" id="KW-0853">WD repeat</keyword>